<sequence length="300" mass="33583">MTASLRALGRWFTSPVPLGRIAAFRTVVYLFVAADLVLFTPWVRLHADVPGTLYQPLLIGRLLPLPTPGHLLVTVLFWVLLGTTLVAATGRAPRLLGWLVFALYLEWMLIAMSYGKVDHDRFDLLVALAVLPTVGAARHGDPTRSEKAGWALRCTQLAVVATYFLSSWAKFRFGGLEWLTGATMARAVLRRGTELVEWSTHVPHLLVVVQFLIVAFELTTPIVFLLRGRWYHLQVALMYAFHLMVFAAVTISFVPHLIAMTSFLPLERVRPVRWVRRLADRRPDPASTEPAEPSPVGDTI</sequence>
<dbReference type="Proteomes" id="UP000611640">
    <property type="component" value="Chromosome"/>
</dbReference>
<dbReference type="EMBL" id="AP023355">
    <property type="protein sequence ID" value="BCJ36836.1"/>
    <property type="molecule type" value="Genomic_DNA"/>
</dbReference>
<dbReference type="AlphaFoldDB" id="A0A7R7DSB8"/>
<evidence type="ECO:0000313" key="2">
    <source>
        <dbReference type="EMBL" id="BCJ36836.1"/>
    </source>
</evidence>
<feature type="transmembrane region" description="Helical" evidence="1">
    <location>
        <begin position="205"/>
        <end position="226"/>
    </location>
</feature>
<feature type="transmembrane region" description="Helical" evidence="1">
    <location>
        <begin position="21"/>
        <end position="43"/>
    </location>
</feature>
<evidence type="ECO:0008006" key="4">
    <source>
        <dbReference type="Google" id="ProtNLM"/>
    </source>
</evidence>
<protein>
    <recommendedName>
        <fullName evidence="4">MFS transporter permease</fullName>
    </recommendedName>
</protein>
<feature type="transmembrane region" description="Helical" evidence="1">
    <location>
        <begin position="238"/>
        <end position="258"/>
    </location>
</feature>
<keyword evidence="1" id="KW-1133">Transmembrane helix</keyword>
<name>A0A7R7DSB8_9ACTN</name>
<proteinExistence type="predicted"/>
<keyword evidence="1" id="KW-0812">Transmembrane</keyword>
<gene>
    <name evidence="2" type="ORF">Athai_43390</name>
</gene>
<dbReference type="KEGG" id="atl:Athai_43390"/>
<dbReference type="RefSeq" id="WP_203963144.1">
    <property type="nucleotide sequence ID" value="NZ_AP023355.1"/>
</dbReference>
<evidence type="ECO:0000256" key="1">
    <source>
        <dbReference type="SAM" id="Phobius"/>
    </source>
</evidence>
<organism evidence="2 3">
    <name type="scientific">Actinocatenispora thailandica</name>
    <dbReference type="NCBI Taxonomy" id="227318"/>
    <lineage>
        <taxon>Bacteria</taxon>
        <taxon>Bacillati</taxon>
        <taxon>Actinomycetota</taxon>
        <taxon>Actinomycetes</taxon>
        <taxon>Micromonosporales</taxon>
        <taxon>Micromonosporaceae</taxon>
        <taxon>Actinocatenispora</taxon>
    </lineage>
</organism>
<feature type="transmembrane region" description="Helical" evidence="1">
    <location>
        <begin position="95"/>
        <end position="115"/>
    </location>
</feature>
<evidence type="ECO:0000313" key="3">
    <source>
        <dbReference type="Proteomes" id="UP000611640"/>
    </source>
</evidence>
<keyword evidence="1" id="KW-0472">Membrane</keyword>
<accession>A0A7R7DSB8</accession>
<feature type="transmembrane region" description="Helical" evidence="1">
    <location>
        <begin position="70"/>
        <end position="88"/>
    </location>
</feature>
<reference evidence="2 3" key="1">
    <citation type="submission" date="2020-08" db="EMBL/GenBank/DDBJ databases">
        <title>Whole genome shotgun sequence of Actinocatenispora thailandica NBRC 105041.</title>
        <authorList>
            <person name="Komaki H."/>
            <person name="Tamura T."/>
        </authorList>
    </citation>
    <scope>NUCLEOTIDE SEQUENCE [LARGE SCALE GENOMIC DNA]</scope>
    <source>
        <strain evidence="2 3">NBRC 105041</strain>
    </source>
</reference>
<keyword evidence="3" id="KW-1185">Reference proteome</keyword>